<dbReference type="EMBL" id="BMAT01006367">
    <property type="protein sequence ID" value="GFS11181.1"/>
    <property type="molecule type" value="Genomic_DNA"/>
</dbReference>
<organism evidence="2 3">
    <name type="scientific">Elysia marginata</name>
    <dbReference type="NCBI Taxonomy" id="1093978"/>
    <lineage>
        <taxon>Eukaryota</taxon>
        <taxon>Metazoa</taxon>
        <taxon>Spiralia</taxon>
        <taxon>Lophotrochozoa</taxon>
        <taxon>Mollusca</taxon>
        <taxon>Gastropoda</taxon>
        <taxon>Heterobranchia</taxon>
        <taxon>Euthyneura</taxon>
        <taxon>Panpulmonata</taxon>
        <taxon>Sacoglossa</taxon>
        <taxon>Placobranchoidea</taxon>
        <taxon>Plakobranchidae</taxon>
        <taxon>Elysia</taxon>
    </lineage>
</organism>
<evidence type="ECO:0000313" key="2">
    <source>
        <dbReference type="EMBL" id="GFS11181.1"/>
    </source>
</evidence>
<protein>
    <submittedName>
        <fullName evidence="2">Craniofacial development protein 2-like</fullName>
    </submittedName>
</protein>
<feature type="region of interest" description="Disordered" evidence="1">
    <location>
        <begin position="75"/>
        <end position="107"/>
    </location>
</feature>
<sequence length="107" mass="12609">MNLKLKKPSKKTVEIIKYDMTALIGEDLRTEYAIEIQNRFNCFMEITEEEVTERSSQNDIDASWNNLKQAINKTNKKLLPKKKTEAKQPWMTTDILEQMEERNNTKA</sequence>
<evidence type="ECO:0000256" key="1">
    <source>
        <dbReference type="SAM" id="MobiDB-lite"/>
    </source>
</evidence>
<gene>
    <name evidence="2" type="ORF">ElyMa_003079200</name>
</gene>
<comment type="caution">
    <text evidence="2">The sequence shown here is derived from an EMBL/GenBank/DDBJ whole genome shotgun (WGS) entry which is preliminary data.</text>
</comment>
<dbReference type="Proteomes" id="UP000762676">
    <property type="component" value="Unassembled WGS sequence"/>
</dbReference>
<reference evidence="2 3" key="1">
    <citation type="journal article" date="2021" name="Elife">
        <title>Chloroplast acquisition without the gene transfer in kleptoplastic sea slugs, Plakobranchus ocellatus.</title>
        <authorList>
            <person name="Maeda T."/>
            <person name="Takahashi S."/>
            <person name="Yoshida T."/>
            <person name="Shimamura S."/>
            <person name="Takaki Y."/>
            <person name="Nagai Y."/>
            <person name="Toyoda A."/>
            <person name="Suzuki Y."/>
            <person name="Arimoto A."/>
            <person name="Ishii H."/>
            <person name="Satoh N."/>
            <person name="Nishiyama T."/>
            <person name="Hasebe M."/>
            <person name="Maruyama T."/>
            <person name="Minagawa J."/>
            <person name="Obokata J."/>
            <person name="Shigenobu S."/>
        </authorList>
    </citation>
    <scope>NUCLEOTIDE SEQUENCE [LARGE SCALE GENOMIC DNA]</scope>
</reference>
<accession>A0AAV4IRP4</accession>
<evidence type="ECO:0000313" key="3">
    <source>
        <dbReference type="Proteomes" id="UP000762676"/>
    </source>
</evidence>
<proteinExistence type="predicted"/>
<keyword evidence="3" id="KW-1185">Reference proteome</keyword>
<dbReference type="AlphaFoldDB" id="A0AAV4IRP4"/>
<name>A0AAV4IRP4_9GAST</name>